<dbReference type="InterPro" id="IPR001878">
    <property type="entry name" value="Znf_CCHC"/>
</dbReference>
<gene>
    <name evidence="4" type="ORF">V9T40_002363</name>
</gene>
<protein>
    <recommendedName>
        <fullName evidence="3">CCHC-type domain-containing protein</fullName>
    </recommendedName>
</protein>
<dbReference type="PROSITE" id="PS50158">
    <property type="entry name" value="ZF_CCHC"/>
    <property type="match status" value="1"/>
</dbReference>
<accession>A0AAN9TGL0</accession>
<dbReference type="GO" id="GO:0003676">
    <property type="term" value="F:nucleic acid binding"/>
    <property type="evidence" value="ECO:0007669"/>
    <property type="project" value="InterPro"/>
</dbReference>
<evidence type="ECO:0000256" key="1">
    <source>
        <dbReference type="PROSITE-ProRule" id="PRU00047"/>
    </source>
</evidence>
<keyword evidence="1" id="KW-0863">Zinc-finger</keyword>
<dbReference type="EMBL" id="JBBCAQ010000022">
    <property type="protein sequence ID" value="KAK7590750.1"/>
    <property type="molecule type" value="Genomic_DNA"/>
</dbReference>
<organism evidence="4 5">
    <name type="scientific">Parthenolecanium corni</name>
    <dbReference type="NCBI Taxonomy" id="536013"/>
    <lineage>
        <taxon>Eukaryota</taxon>
        <taxon>Metazoa</taxon>
        <taxon>Ecdysozoa</taxon>
        <taxon>Arthropoda</taxon>
        <taxon>Hexapoda</taxon>
        <taxon>Insecta</taxon>
        <taxon>Pterygota</taxon>
        <taxon>Neoptera</taxon>
        <taxon>Paraneoptera</taxon>
        <taxon>Hemiptera</taxon>
        <taxon>Sternorrhyncha</taxon>
        <taxon>Coccoidea</taxon>
        <taxon>Coccidae</taxon>
        <taxon>Parthenolecanium</taxon>
    </lineage>
</organism>
<name>A0AAN9TGL0_9HEMI</name>
<dbReference type="SUPFAM" id="SSF57756">
    <property type="entry name" value="Retrovirus zinc finger-like domains"/>
    <property type="match status" value="1"/>
</dbReference>
<dbReference type="AlphaFoldDB" id="A0AAN9TGL0"/>
<reference evidence="4 5" key="1">
    <citation type="submission" date="2024-03" db="EMBL/GenBank/DDBJ databases">
        <title>Adaptation during the transition from Ophiocordyceps entomopathogen to insect associate is accompanied by gene loss and intensified selection.</title>
        <authorList>
            <person name="Ward C.M."/>
            <person name="Onetto C.A."/>
            <person name="Borneman A.R."/>
        </authorList>
    </citation>
    <scope>NUCLEOTIDE SEQUENCE [LARGE SCALE GENOMIC DNA]</scope>
    <source>
        <strain evidence="4">AWRI1</strain>
        <tissue evidence="4">Single Adult Female</tissue>
    </source>
</reference>
<dbReference type="Proteomes" id="UP001367676">
    <property type="component" value="Unassembled WGS sequence"/>
</dbReference>
<feature type="domain" description="CCHC-type" evidence="3">
    <location>
        <begin position="148"/>
        <end position="164"/>
    </location>
</feature>
<comment type="caution">
    <text evidence="4">The sequence shown here is derived from an EMBL/GenBank/DDBJ whole genome shotgun (WGS) entry which is preliminary data.</text>
</comment>
<dbReference type="GO" id="GO:0008270">
    <property type="term" value="F:zinc ion binding"/>
    <property type="evidence" value="ECO:0007669"/>
    <property type="project" value="UniProtKB-KW"/>
</dbReference>
<dbReference type="Pfam" id="PF00098">
    <property type="entry name" value="zf-CCHC"/>
    <property type="match status" value="1"/>
</dbReference>
<sequence length="268" mass="30895">MYQEQIIELENPREMLDKLHKMKREEINDTTVSVKDQLQNLKFQLGVDTVFNFNTKFDDLVRRYELVSEMKMSEQDKKDAYYHIISKSVPSVKEATYRDRANEEGDSFTFDQMRIYIQQIEAENKSISQGPRGRGGFMMASAGSAASRCFKCGDRGHYSSSCRRRQGDVKCYRCDGFDHESFEYANNANRLARHGKRTNNISCGGSKRSKPNSIITPTSQKAKVAKSSYFLASTMWPCQTEENLNLIEEMVLEEDMNKESFNISHNSE</sequence>
<keyword evidence="1" id="KW-0479">Metal-binding</keyword>
<evidence type="ECO:0000313" key="5">
    <source>
        <dbReference type="Proteomes" id="UP001367676"/>
    </source>
</evidence>
<evidence type="ECO:0000313" key="4">
    <source>
        <dbReference type="EMBL" id="KAK7590750.1"/>
    </source>
</evidence>
<evidence type="ECO:0000259" key="3">
    <source>
        <dbReference type="PROSITE" id="PS50158"/>
    </source>
</evidence>
<proteinExistence type="predicted"/>
<dbReference type="Gene3D" id="4.10.60.10">
    <property type="entry name" value="Zinc finger, CCHC-type"/>
    <property type="match status" value="1"/>
</dbReference>
<feature type="region of interest" description="Disordered" evidence="2">
    <location>
        <begin position="199"/>
        <end position="218"/>
    </location>
</feature>
<keyword evidence="1" id="KW-0862">Zinc</keyword>
<dbReference type="SMART" id="SM00343">
    <property type="entry name" value="ZnF_C2HC"/>
    <property type="match status" value="2"/>
</dbReference>
<keyword evidence="5" id="KW-1185">Reference proteome</keyword>
<evidence type="ECO:0000256" key="2">
    <source>
        <dbReference type="SAM" id="MobiDB-lite"/>
    </source>
</evidence>
<dbReference type="InterPro" id="IPR036875">
    <property type="entry name" value="Znf_CCHC_sf"/>
</dbReference>